<name>A0A512N5C7_9HYPH</name>
<dbReference type="SUPFAM" id="SSF51316">
    <property type="entry name" value="Mss4-like"/>
    <property type="match status" value="1"/>
</dbReference>
<dbReference type="AlphaFoldDB" id="A0A512N5C7"/>
<dbReference type="Gene3D" id="2.170.150.70">
    <property type="match status" value="1"/>
</dbReference>
<dbReference type="PANTHER" id="PTHR28620">
    <property type="entry name" value="CENTROMERE PROTEIN V"/>
    <property type="match status" value="1"/>
</dbReference>
<dbReference type="InterPro" id="IPR052355">
    <property type="entry name" value="CENP-V-like"/>
</dbReference>
<dbReference type="GO" id="GO:0016846">
    <property type="term" value="F:carbon-sulfur lyase activity"/>
    <property type="evidence" value="ECO:0007669"/>
    <property type="project" value="InterPro"/>
</dbReference>
<evidence type="ECO:0000256" key="1">
    <source>
        <dbReference type="ARBA" id="ARBA00005495"/>
    </source>
</evidence>
<dbReference type="GO" id="GO:0046872">
    <property type="term" value="F:metal ion binding"/>
    <property type="evidence" value="ECO:0007669"/>
    <property type="project" value="UniProtKB-KW"/>
</dbReference>
<protein>
    <submittedName>
        <fullName evidence="5">Aldehyde-activating protein</fullName>
    </submittedName>
</protein>
<dbReference type="EMBL" id="BKAJ01000018">
    <property type="protein sequence ID" value="GEP53851.1"/>
    <property type="molecule type" value="Genomic_DNA"/>
</dbReference>
<keyword evidence="2" id="KW-0479">Metal-binding</keyword>
<sequence length="150" mass="16717">MLETREGGCHCGRVRFRAEVDLDDMSNCSCSVCTKKGMLHLSMDLAAFQLLRGKSALKSYTFGTGVAQHTFCSHCGMHPFYIPRSQPHRIIVNARCLDEIDGPSLKPTRFFDGRHWEEAQRRRIAESGDVLPTDAHGAKTLQAILAKAPE</sequence>
<dbReference type="InterPro" id="IPR011057">
    <property type="entry name" value="Mss4-like_sf"/>
</dbReference>
<comment type="similarity">
    <text evidence="1">Belongs to the Gfa family.</text>
</comment>
<evidence type="ECO:0000256" key="3">
    <source>
        <dbReference type="ARBA" id="ARBA00022833"/>
    </source>
</evidence>
<proteinExistence type="inferred from homology"/>
<dbReference type="PANTHER" id="PTHR28620:SF1">
    <property type="entry name" value="CENP-V_GFA DOMAIN-CONTAINING PROTEIN"/>
    <property type="match status" value="1"/>
</dbReference>
<comment type="caution">
    <text evidence="5">The sequence shown here is derived from an EMBL/GenBank/DDBJ whole genome shotgun (WGS) entry which is preliminary data.</text>
</comment>
<organism evidence="5 6">
    <name type="scientific">Reyranella soli</name>
    <dbReference type="NCBI Taxonomy" id="1230389"/>
    <lineage>
        <taxon>Bacteria</taxon>
        <taxon>Pseudomonadati</taxon>
        <taxon>Pseudomonadota</taxon>
        <taxon>Alphaproteobacteria</taxon>
        <taxon>Hyphomicrobiales</taxon>
        <taxon>Reyranellaceae</taxon>
        <taxon>Reyranella</taxon>
    </lineage>
</organism>
<dbReference type="Pfam" id="PF04828">
    <property type="entry name" value="GFA"/>
    <property type="match status" value="1"/>
</dbReference>
<dbReference type="Proteomes" id="UP000321058">
    <property type="component" value="Unassembled WGS sequence"/>
</dbReference>
<dbReference type="PROSITE" id="PS51891">
    <property type="entry name" value="CENP_V_GFA"/>
    <property type="match status" value="1"/>
</dbReference>
<dbReference type="RefSeq" id="WP_147146874.1">
    <property type="nucleotide sequence ID" value="NZ_BKAJ01000018.1"/>
</dbReference>
<evidence type="ECO:0000313" key="6">
    <source>
        <dbReference type="Proteomes" id="UP000321058"/>
    </source>
</evidence>
<evidence type="ECO:0000313" key="5">
    <source>
        <dbReference type="EMBL" id="GEP53851.1"/>
    </source>
</evidence>
<gene>
    <name evidence="5" type="ORF">RSO01_10170</name>
</gene>
<evidence type="ECO:0000256" key="2">
    <source>
        <dbReference type="ARBA" id="ARBA00022723"/>
    </source>
</evidence>
<keyword evidence="3" id="KW-0862">Zinc</keyword>
<evidence type="ECO:0000259" key="4">
    <source>
        <dbReference type="PROSITE" id="PS51891"/>
    </source>
</evidence>
<dbReference type="InterPro" id="IPR006913">
    <property type="entry name" value="CENP-V/GFA"/>
</dbReference>
<accession>A0A512N5C7</accession>
<reference evidence="5 6" key="1">
    <citation type="submission" date="2019-07" db="EMBL/GenBank/DDBJ databases">
        <title>Whole genome shotgun sequence of Reyranella soli NBRC 108950.</title>
        <authorList>
            <person name="Hosoyama A."/>
            <person name="Uohara A."/>
            <person name="Ohji S."/>
            <person name="Ichikawa N."/>
        </authorList>
    </citation>
    <scope>NUCLEOTIDE SEQUENCE [LARGE SCALE GENOMIC DNA]</scope>
    <source>
        <strain evidence="5 6">NBRC 108950</strain>
    </source>
</reference>
<dbReference type="OrthoDB" id="9807246at2"/>
<feature type="domain" description="CENP-V/GFA" evidence="4">
    <location>
        <begin position="5"/>
        <end position="117"/>
    </location>
</feature>
<keyword evidence="6" id="KW-1185">Reference proteome</keyword>